<feature type="domain" description="NAD(P)-binding" evidence="2">
    <location>
        <begin position="19"/>
        <end position="185"/>
    </location>
</feature>
<dbReference type="EMBL" id="SOCA01000015">
    <property type="protein sequence ID" value="TDU63145.1"/>
    <property type="molecule type" value="Genomic_DNA"/>
</dbReference>
<dbReference type="PANTHER" id="PTHR42748:SF3">
    <property type="entry name" value="BLL4366 PROTEIN"/>
    <property type="match status" value="1"/>
</dbReference>
<dbReference type="SUPFAM" id="SSF51735">
    <property type="entry name" value="NAD(P)-binding Rossmann-fold domains"/>
    <property type="match status" value="1"/>
</dbReference>
<organism evidence="3 4">
    <name type="scientific">Prosthecobacter fusiformis</name>
    <dbReference type="NCBI Taxonomy" id="48464"/>
    <lineage>
        <taxon>Bacteria</taxon>
        <taxon>Pseudomonadati</taxon>
        <taxon>Verrucomicrobiota</taxon>
        <taxon>Verrucomicrobiia</taxon>
        <taxon>Verrucomicrobiales</taxon>
        <taxon>Verrucomicrobiaceae</taxon>
        <taxon>Prosthecobacter</taxon>
    </lineage>
</organism>
<proteinExistence type="predicted"/>
<dbReference type="InterPro" id="IPR016040">
    <property type="entry name" value="NAD(P)-bd_dom"/>
</dbReference>
<evidence type="ECO:0000313" key="3">
    <source>
        <dbReference type="EMBL" id="TDU63145.1"/>
    </source>
</evidence>
<dbReference type="Proteomes" id="UP000295662">
    <property type="component" value="Unassembled WGS sequence"/>
</dbReference>
<comment type="caution">
    <text evidence="3">The sequence shown here is derived from an EMBL/GenBank/DDBJ whole genome shotgun (WGS) entry which is preliminary data.</text>
</comment>
<evidence type="ECO:0000256" key="1">
    <source>
        <dbReference type="ARBA" id="ARBA00022857"/>
    </source>
</evidence>
<reference evidence="3 4" key="1">
    <citation type="submission" date="2019-03" db="EMBL/GenBank/DDBJ databases">
        <title>Genomic Encyclopedia of Archaeal and Bacterial Type Strains, Phase II (KMG-II): from individual species to whole genera.</title>
        <authorList>
            <person name="Goeker M."/>
        </authorList>
    </citation>
    <scope>NUCLEOTIDE SEQUENCE [LARGE SCALE GENOMIC DNA]</scope>
    <source>
        <strain evidence="3 4">ATCC 25309</strain>
    </source>
</reference>
<keyword evidence="4" id="KW-1185">Reference proteome</keyword>
<evidence type="ECO:0000313" key="4">
    <source>
        <dbReference type="Proteomes" id="UP000295662"/>
    </source>
</evidence>
<dbReference type="InterPro" id="IPR036291">
    <property type="entry name" value="NAD(P)-bd_dom_sf"/>
</dbReference>
<keyword evidence="1" id="KW-0521">NADP</keyword>
<dbReference type="InterPro" id="IPR051164">
    <property type="entry name" value="NmrA-like_oxidored"/>
</dbReference>
<evidence type="ECO:0000259" key="2">
    <source>
        <dbReference type="Pfam" id="PF13460"/>
    </source>
</evidence>
<name>A0A4R7RJZ5_9BACT</name>
<sequence>MNNQTSSIENKNMKIVIIGGTGLIGSKLADKLRQLGHEVIAASPRTGVNTMTGEGLADALAGAQVVVDVANSPSFEDGPVMSFFQTSGQNLLAAEAAAGVGHHIALSVVGTERLLASGYFRAKLVQEELIKAAPIPYTIVRATQFFEFISSIAHAGTRGQAVHLSSVLMQPIAAEDVASALVDIALAGPIHGMVELAGPEAIRLDEIVRRYLRATGDERTVETDPNTGYFGTAVNDQSLTPGEQPLLGKTPLDAWLKSVAIKK</sequence>
<dbReference type="AlphaFoldDB" id="A0A4R7RJZ5"/>
<accession>A0A4R7RJZ5</accession>
<gene>
    <name evidence="3" type="ORF">EI77_04466</name>
</gene>
<dbReference type="Gene3D" id="3.40.50.720">
    <property type="entry name" value="NAD(P)-binding Rossmann-like Domain"/>
    <property type="match status" value="1"/>
</dbReference>
<protein>
    <submittedName>
        <fullName evidence="3">Uncharacterized protein YbjT (DUF2867 family)</fullName>
    </submittedName>
</protein>
<dbReference type="Pfam" id="PF13460">
    <property type="entry name" value="NAD_binding_10"/>
    <property type="match status" value="1"/>
</dbReference>
<dbReference type="PANTHER" id="PTHR42748">
    <property type="entry name" value="NITROGEN METABOLITE REPRESSION PROTEIN NMRA FAMILY MEMBER"/>
    <property type="match status" value="1"/>
</dbReference>